<organism evidence="2 3">
    <name type="scientific">Fluviicola taffensis (strain DSM 16823 / NCIMB 13979 / RW262)</name>
    <dbReference type="NCBI Taxonomy" id="755732"/>
    <lineage>
        <taxon>Bacteria</taxon>
        <taxon>Pseudomonadati</taxon>
        <taxon>Bacteroidota</taxon>
        <taxon>Flavobacteriia</taxon>
        <taxon>Flavobacteriales</taxon>
        <taxon>Crocinitomicaceae</taxon>
        <taxon>Fluviicola</taxon>
    </lineage>
</organism>
<dbReference type="EMBL" id="CP002542">
    <property type="protein sequence ID" value="AEA43229.1"/>
    <property type="molecule type" value="Genomic_DNA"/>
</dbReference>
<evidence type="ECO:0000256" key="1">
    <source>
        <dbReference type="SAM" id="Phobius"/>
    </source>
</evidence>
<feature type="transmembrane region" description="Helical" evidence="1">
    <location>
        <begin position="53"/>
        <end position="70"/>
    </location>
</feature>
<evidence type="ECO:0000313" key="3">
    <source>
        <dbReference type="Proteomes" id="UP000007463"/>
    </source>
</evidence>
<keyword evidence="3" id="KW-1185">Reference proteome</keyword>
<reference evidence="3" key="2">
    <citation type="submission" date="2011-02" db="EMBL/GenBank/DDBJ databases">
        <title>The complete genome of Fluviicola taffensis DSM 16823.</title>
        <authorList>
            <consortium name="US DOE Joint Genome Institute (JGI-PGF)"/>
            <person name="Lucas S."/>
            <person name="Copeland A."/>
            <person name="Lapidus A."/>
            <person name="Bruce D."/>
            <person name="Goodwin L."/>
            <person name="Pitluck S."/>
            <person name="Kyrpides N."/>
            <person name="Mavromatis K."/>
            <person name="Ivanova N."/>
            <person name="Mikhailova N."/>
            <person name="Pagani I."/>
            <person name="Chertkov O."/>
            <person name="Detter J.C."/>
            <person name="Han C."/>
            <person name="Tapia R."/>
            <person name="Land M."/>
            <person name="Hauser L."/>
            <person name="Markowitz V."/>
            <person name="Cheng J.-F."/>
            <person name="Hugenholtz P."/>
            <person name="Woyke T."/>
            <person name="Wu D."/>
            <person name="Tindall B."/>
            <person name="Pomrenke H.G."/>
            <person name="Brambilla E."/>
            <person name="Klenk H.-P."/>
            <person name="Eisen J.A."/>
        </authorList>
    </citation>
    <scope>NUCLEOTIDE SEQUENCE [LARGE SCALE GENOMIC DNA]</scope>
    <source>
        <strain evidence="3">DSM 16823 / RW262 / RW262</strain>
    </source>
</reference>
<feature type="transmembrane region" description="Helical" evidence="1">
    <location>
        <begin position="108"/>
        <end position="126"/>
    </location>
</feature>
<dbReference type="Proteomes" id="UP000007463">
    <property type="component" value="Chromosome"/>
</dbReference>
<keyword evidence="1" id="KW-0472">Membrane</keyword>
<gene>
    <name evidence="2" type="ordered locus">Fluta_1234</name>
</gene>
<protein>
    <submittedName>
        <fullName evidence="2">Uncharacterized protein</fullName>
    </submittedName>
</protein>
<feature type="transmembrane region" description="Helical" evidence="1">
    <location>
        <begin position="77"/>
        <end position="96"/>
    </location>
</feature>
<dbReference type="AlphaFoldDB" id="F2IC03"/>
<reference evidence="2 3" key="1">
    <citation type="journal article" date="2011" name="Stand. Genomic Sci.">
        <title>Complete genome sequence of the gliding freshwater bacterium Fluviicola taffensis type strain (RW262).</title>
        <authorList>
            <person name="Woyke T."/>
            <person name="Chertkov O."/>
            <person name="Lapidus A."/>
            <person name="Nolan M."/>
            <person name="Lucas S."/>
            <person name="Del Rio T.G."/>
            <person name="Tice H."/>
            <person name="Cheng J.F."/>
            <person name="Tapia R."/>
            <person name="Han C."/>
            <person name="Goodwin L."/>
            <person name="Pitluck S."/>
            <person name="Liolios K."/>
            <person name="Pagani I."/>
            <person name="Ivanova N."/>
            <person name="Huntemann M."/>
            <person name="Mavromatis K."/>
            <person name="Mikhailova N."/>
            <person name="Pati A."/>
            <person name="Chen A."/>
            <person name="Palaniappan K."/>
            <person name="Land M."/>
            <person name="Hauser L."/>
            <person name="Brambilla E.M."/>
            <person name="Rohde M."/>
            <person name="Mwirichia R."/>
            <person name="Sikorski J."/>
            <person name="Tindall B.J."/>
            <person name="Goker M."/>
            <person name="Bristow J."/>
            <person name="Eisen J.A."/>
            <person name="Markowitz V."/>
            <person name="Hugenholtz P."/>
            <person name="Klenk H.P."/>
            <person name="Kyrpides N.C."/>
        </authorList>
    </citation>
    <scope>NUCLEOTIDE SEQUENCE [LARGE SCALE GENOMIC DNA]</scope>
    <source>
        <strain evidence="3">DSM 16823 / RW262 / RW262</strain>
    </source>
</reference>
<keyword evidence="1" id="KW-1133">Transmembrane helix</keyword>
<dbReference type="HOGENOM" id="CLU_1347255_0_0_10"/>
<feature type="transmembrane region" description="Helical" evidence="1">
    <location>
        <begin position="22"/>
        <end position="41"/>
    </location>
</feature>
<accession>F2IC03</accession>
<sequence precursor="true">MGPLLLGGVLWFRGHLLFVSKLLILYVLLTLLFELTGLILANKGINNLWLYRIYLYVELMFPSIFFFTQFSKKRSKILLILVSSIAIILTTLTNSFDDWQNHASVQTGITFCCVTFVIISYFIEMFRTEKVFNPFKDIYFVVGGVLLLGHSCTFVYNVLYDYLINGYFGAEIHSILNGINLVQILFYNLLYTCAIWLSRYRLT</sequence>
<feature type="transmembrane region" description="Helical" evidence="1">
    <location>
        <begin position="179"/>
        <end position="197"/>
    </location>
</feature>
<dbReference type="KEGG" id="fte:Fluta_1234"/>
<name>F2IC03_FLUTR</name>
<keyword evidence="1" id="KW-0812">Transmembrane</keyword>
<dbReference type="STRING" id="755732.Fluta_1234"/>
<proteinExistence type="predicted"/>
<feature type="transmembrane region" description="Helical" evidence="1">
    <location>
        <begin position="138"/>
        <end position="159"/>
    </location>
</feature>
<evidence type="ECO:0000313" key="2">
    <source>
        <dbReference type="EMBL" id="AEA43229.1"/>
    </source>
</evidence>